<protein>
    <submittedName>
        <fullName evidence="3">DUF4843 domain-containing protein</fullName>
    </submittedName>
</protein>
<dbReference type="RefSeq" id="WP_113948658.1">
    <property type="nucleotide sequence ID" value="NZ_QNQU01000007.1"/>
</dbReference>
<sequence length="259" mass="28769">MKTNRLIYFILVCISLAVLAGCSKAELLVYTDIDRLQMTDTATINSTFVYEPASTIKDTVYIQVNTIGKTANFDREVKLVQRTEAGEPNPAVPGVHYLAMDDASLKSSMIVKANAVKAMIPVVLLRDPSLKANSYRLRLELVANAQFGLGEVQSRSVAIRFSDRLERFYSWRVDGSQAGAFVAFGKYSIRKHQFMIDVLQERIDDAWYQKAASISATLNYKNLLKQALVTYNNDPANIASGKAPMRETDTPGSPLVTFP</sequence>
<dbReference type="InterPro" id="IPR032299">
    <property type="entry name" value="DUF4843"/>
</dbReference>
<evidence type="ECO:0000256" key="2">
    <source>
        <dbReference type="SAM" id="SignalP"/>
    </source>
</evidence>
<dbReference type="AlphaFoldDB" id="A0A366L344"/>
<reference evidence="3 4" key="1">
    <citation type="submission" date="2018-07" db="EMBL/GenBank/DDBJ databases">
        <title>A draft genome of a endophytic bacteria, a new species of Pedobacter.</title>
        <authorList>
            <person name="Zhang Z.D."/>
            <person name="Chen Z.J."/>
        </authorList>
    </citation>
    <scope>NUCLEOTIDE SEQUENCE [LARGE SCALE GENOMIC DNA]</scope>
    <source>
        <strain evidence="3 4">RS10</strain>
    </source>
</reference>
<dbReference type="Pfam" id="PF16132">
    <property type="entry name" value="DUF4843"/>
    <property type="match status" value="1"/>
</dbReference>
<evidence type="ECO:0000313" key="4">
    <source>
        <dbReference type="Proteomes" id="UP000252081"/>
    </source>
</evidence>
<organism evidence="3 4">
    <name type="scientific">Pedobacter miscanthi</name>
    <dbReference type="NCBI Taxonomy" id="2259170"/>
    <lineage>
        <taxon>Bacteria</taxon>
        <taxon>Pseudomonadati</taxon>
        <taxon>Bacteroidota</taxon>
        <taxon>Sphingobacteriia</taxon>
        <taxon>Sphingobacteriales</taxon>
        <taxon>Sphingobacteriaceae</taxon>
        <taxon>Pedobacter</taxon>
    </lineage>
</organism>
<gene>
    <name evidence="3" type="ORF">DRW42_09875</name>
</gene>
<dbReference type="EMBL" id="QNQU01000007">
    <property type="protein sequence ID" value="RBQ07899.1"/>
    <property type="molecule type" value="Genomic_DNA"/>
</dbReference>
<feature type="region of interest" description="Disordered" evidence="1">
    <location>
        <begin position="240"/>
        <end position="259"/>
    </location>
</feature>
<accession>A0A366L344</accession>
<name>A0A366L344_9SPHI</name>
<comment type="caution">
    <text evidence="3">The sequence shown here is derived from an EMBL/GenBank/DDBJ whole genome shotgun (WGS) entry which is preliminary data.</text>
</comment>
<dbReference type="Proteomes" id="UP000252081">
    <property type="component" value="Unassembled WGS sequence"/>
</dbReference>
<dbReference type="PROSITE" id="PS51257">
    <property type="entry name" value="PROKAR_LIPOPROTEIN"/>
    <property type="match status" value="1"/>
</dbReference>
<proteinExistence type="predicted"/>
<feature type="chain" id="PRO_5016604320" evidence="2">
    <location>
        <begin position="21"/>
        <end position="259"/>
    </location>
</feature>
<evidence type="ECO:0000313" key="3">
    <source>
        <dbReference type="EMBL" id="RBQ07899.1"/>
    </source>
</evidence>
<dbReference type="OrthoDB" id="1092914at2"/>
<feature type="signal peptide" evidence="2">
    <location>
        <begin position="1"/>
        <end position="20"/>
    </location>
</feature>
<evidence type="ECO:0000256" key="1">
    <source>
        <dbReference type="SAM" id="MobiDB-lite"/>
    </source>
</evidence>
<keyword evidence="2" id="KW-0732">Signal</keyword>
<keyword evidence="4" id="KW-1185">Reference proteome</keyword>